<dbReference type="EMBL" id="MCGT01000005">
    <property type="protein sequence ID" value="ORX59381.1"/>
    <property type="molecule type" value="Genomic_DNA"/>
</dbReference>
<reference evidence="1 2" key="1">
    <citation type="submission" date="2016-07" db="EMBL/GenBank/DDBJ databases">
        <title>Pervasive Adenine N6-methylation of Active Genes in Fungi.</title>
        <authorList>
            <consortium name="DOE Joint Genome Institute"/>
            <person name="Mondo S.J."/>
            <person name="Dannebaum R.O."/>
            <person name="Kuo R.C."/>
            <person name="Labutti K."/>
            <person name="Haridas S."/>
            <person name="Kuo A."/>
            <person name="Salamov A."/>
            <person name="Ahrendt S.R."/>
            <person name="Lipzen A."/>
            <person name="Sullivan W."/>
            <person name="Andreopoulos W.B."/>
            <person name="Clum A."/>
            <person name="Lindquist E."/>
            <person name="Daum C."/>
            <person name="Ramamoorthy G.K."/>
            <person name="Gryganskyi A."/>
            <person name="Culley D."/>
            <person name="Magnuson J.K."/>
            <person name="James T.Y."/>
            <person name="O'Malley M.A."/>
            <person name="Stajich J.E."/>
            <person name="Spatafora J.W."/>
            <person name="Visel A."/>
            <person name="Grigoriev I.V."/>
        </authorList>
    </citation>
    <scope>NUCLEOTIDE SEQUENCE [LARGE SCALE GENOMIC DNA]</scope>
    <source>
        <strain evidence="1 2">NRRL 3301</strain>
    </source>
</reference>
<comment type="caution">
    <text evidence="1">The sequence shown here is derived from an EMBL/GenBank/DDBJ whole genome shotgun (WGS) entry which is preliminary data.</text>
</comment>
<accession>A0A1X2GS18</accession>
<sequence length="195" mass="22395">MEETLGYSNANVESKRLKVPMPFLLHLNFRREINKEKILIELLAVFIPNSSLWKPFKMTSYTRVDPIWLLSGVMASSMLQTLGTEKHRAADQRHNNHCLCMDLYRLGVFCKNAIEVKRVHGILAIQVIGFSVHFYILLASAPTVHIMLKIHVDQNEFIVEPIATHTEYLKNTASCQSSQTSPMLIKKQKKTKIFK</sequence>
<organism evidence="1 2">
    <name type="scientific">Hesseltinella vesiculosa</name>
    <dbReference type="NCBI Taxonomy" id="101127"/>
    <lineage>
        <taxon>Eukaryota</taxon>
        <taxon>Fungi</taxon>
        <taxon>Fungi incertae sedis</taxon>
        <taxon>Mucoromycota</taxon>
        <taxon>Mucoromycotina</taxon>
        <taxon>Mucoromycetes</taxon>
        <taxon>Mucorales</taxon>
        <taxon>Cunninghamellaceae</taxon>
        <taxon>Hesseltinella</taxon>
    </lineage>
</organism>
<dbReference type="AlphaFoldDB" id="A0A1X2GS18"/>
<dbReference type="OrthoDB" id="2448606at2759"/>
<evidence type="ECO:0000313" key="2">
    <source>
        <dbReference type="Proteomes" id="UP000242146"/>
    </source>
</evidence>
<protein>
    <submittedName>
        <fullName evidence="1">Uncharacterized protein</fullName>
    </submittedName>
</protein>
<keyword evidence="2" id="KW-1185">Reference proteome</keyword>
<gene>
    <name evidence="1" type="ORF">DM01DRAFT_1184652</name>
</gene>
<proteinExistence type="predicted"/>
<evidence type="ECO:0000313" key="1">
    <source>
        <dbReference type="EMBL" id="ORX59381.1"/>
    </source>
</evidence>
<dbReference type="Proteomes" id="UP000242146">
    <property type="component" value="Unassembled WGS sequence"/>
</dbReference>
<name>A0A1X2GS18_9FUNG</name>